<evidence type="ECO:0000313" key="3">
    <source>
        <dbReference type="Proteomes" id="UP000813444"/>
    </source>
</evidence>
<dbReference type="EMBL" id="JAGPNK010000007">
    <property type="protein sequence ID" value="KAH7318143.1"/>
    <property type="molecule type" value="Genomic_DNA"/>
</dbReference>
<feature type="region of interest" description="Disordered" evidence="1">
    <location>
        <begin position="1"/>
        <end position="209"/>
    </location>
</feature>
<feature type="region of interest" description="Disordered" evidence="1">
    <location>
        <begin position="272"/>
        <end position="303"/>
    </location>
</feature>
<dbReference type="AlphaFoldDB" id="A0A8K0WQA0"/>
<dbReference type="OrthoDB" id="3545073at2759"/>
<proteinExistence type="predicted"/>
<protein>
    <submittedName>
        <fullName evidence="2">Uncharacterized protein</fullName>
    </submittedName>
</protein>
<evidence type="ECO:0000256" key="1">
    <source>
        <dbReference type="SAM" id="MobiDB-lite"/>
    </source>
</evidence>
<dbReference type="SUPFAM" id="SSF51182">
    <property type="entry name" value="RmlC-like cupins"/>
    <property type="match status" value="1"/>
</dbReference>
<sequence>MASSPAGEGPGSSRRINRTRFSPWTKAVLSKPPSSSAAAASSQNSSVASPSTTARKTESPASAPTPAPADPDPEPSRVVSDIVLPSTEPQPQPQPPPPQVSSERPLSGFAKIVAAQKEWETQQQHQQKQQPKVSRADSTSSEDSSSSADLPAVTPGMKRQPAPPASINPYIPVVPSMPVATPQKRTSEDLPSLHPDPKRARPPPSSQPATAIERAAARVAAVEQAKLASNFDLRVSTMIPPTHSPAPSPVNAPRKPLTPAELVARSREEARRSVSLPVSASASPVQPSIHPQARVDPQPKNVPPAAQNLPPIERRADGHVYGTFIGPNGPVIRNGVIIPTNYKAIISSEFPFPCPVEGCPHTSFRLLDQLATHFSGAHHSTQMYDKCDGTLSVVGTYRNPSGPSPAIVVGRAAQPLPLPAYVPPSRQGSHAMPTPIPPASTPVPTPPPRIETPVPVPTMPGQRNPELVNCLEGILSKSFVVPRREDIEAMLCLRKLRGLPKEFIAFYYGKSNDTVEPSMYACAVAYMTGEEVTGPNRCTLRYETSRLSEKCIALPSSLSTSAQKVFYKDGRTCVGCRYWSLLQRRKVRCQWSTDSSDSTDTDIEPVARPKADITRRTSLSRNSSARRNYGVVDMSQDEQAASAITAEHWEFVPGKRESQKDGEVIALARSYLDNAQPFKVAEDISTHIITIKMGSRHHFPADSNVLRICHIMSGKADVIMDGEDHFSLGPGGMVKINLGTGCVMENRLYMDIKVVVTAIDR</sequence>
<feature type="compositionally biased region" description="Low complexity" evidence="1">
    <location>
        <begin position="122"/>
        <end position="149"/>
    </location>
</feature>
<feature type="region of interest" description="Disordered" evidence="1">
    <location>
        <begin position="424"/>
        <end position="448"/>
    </location>
</feature>
<dbReference type="InterPro" id="IPR011051">
    <property type="entry name" value="RmlC_Cupin_sf"/>
</dbReference>
<dbReference type="Proteomes" id="UP000813444">
    <property type="component" value="Unassembled WGS sequence"/>
</dbReference>
<organism evidence="2 3">
    <name type="scientific">Stachybotrys elegans</name>
    <dbReference type="NCBI Taxonomy" id="80388"/>
    <lineage>
        <taxon>Eukaryota</taxon>
        <taxon>Fungi</taxon>
        <taxon>Dikarya</taxon>
        <taxon>Ascomycota</taxon>
        <taxon>Pezizomycotina</taxon>
        <taxon>Sordariomycetes</taxon>
        <taxon>Hypocreomycetidae</taxon>
        <taxon>Hypocreales</taxon>
        <taxon>Stachybotryaceae</taxon>
        <taxon>Stachybotrys</taxon>
    </lineage>
</organism>
<feature type="compositionally biased region" description="Low complexity" evidence="1">
    <location>
        <begin position="30"/>
        <end position="51"/>
    </location>
</feature>
<name>A0A8K0WQA0_9HYPO</name>
<keyword evidence="3" id="KW-1185">Reference proteome</keyword>
<feature type="compositionally biased region" description="Low complexity" evidence="1">
    <location>
        <begin position="1"/>
        <end position="13"/>
    </location>
</feature>
<evidence type="ECO:0000313" key="2">
    <source>
        <dbReference type="EMBL" id="KAH7318143.1"/>
    </source>
</evidence>
<feature type="compositionally biased region" description="Pro residues" evidence="1">
    <location>
        <begin position="434"/>
        <end position="448"/>
    </location>
</feature>
<comment type="caution">
    <text evidence="2">The sequence shown here is derived from an EMBL/GenBank/DDBJ whole genome shotgun (WGS) entry which is preliminary data.</text>
</comment>
<gene>
    <name evidence="2" type="ORF">B0I35DRAFT_431414</name>
</gene>
<feature type="compositionally biased region" description="Low complexity" evidence="1">
    <location>
        <begin position="273"/>
        <end position="288"/>
    </location>
</feature>
<feature type="compositionally biased region" description="Pro residues" evidence="1">
    <location>
        <begin position="88"/>
        <end position="99"/>
    </location>
</feature>
<accession>A0A8K0WQA0</accession>
<reference evidence="2" key="1">
    <citation type="journal article" date="2021" name="Nat. Commun.">
        <title>Genetic determinants of endophytism in the Arabidopsis root mycobiome.</title>
        <authorList>
            <person name="Mesny F."/>
            <person name="Miyauchi S."/>
            <person name="Thiergart T."/>
            <person name="Pickel B."/>
            <person name="Atanasova L."/>
            <person name="Karlsson M."/>
            <person name="Huettel B."/>
            <person name="Barry K.W."/>
            <person name="Haridas S."/>
            <person name="Chen C."/>
            <person name="Bauer D."/>
            <person name="Andreopoulos W."/>
            <person name="Pangilinan J."/>
            <person name="LaButti K."/>
            <person name="Riley R."/>
            <person name="Lipzen A."/>
            <person name="Clum A."/>
            <person name="Drula E."/>
            <person name="Henrissat B."/>
            <person name="Kohler A."/>
            <person name="Grigoriev I.V."/>
            <person name="Martin F.M."/>
            <person name="Hacquard S."/>
        </authorList>
    </citation>
    <scope>NUCLEOTIDE SEQUENCE</scope>
    <source>
        <strain evidence="2">MPI-CAGE-CH-0235</strain>
    </source>
</reference>